<dbReference type="EMBL" id="JABBWG010000035">
    <property type="protein sequence ID" value="KAG1809170.1"/>
    <property type="molecule type" value="Genomic_DNA"/>
</dbReference>
<sequence>MPLPPADGVYTIRNIGRGLLLDLKDNRTDEGNKIQGYSRNDTKAQEWVMKRQESPDKEASAYKTYSIQSNNNGYNGNGCFATANQEWDEPVVYTRQSILVDLVERGFEENFW</sequence>
<dbReference type="Pfam" id="PF14200">
    <property type="entry name" value="RicinB_lectin_2"/>
    <property type="match status" value="1"/>
</dbReference>
<dbReference type="Proteomes" id="UP000807769">
    <property type="component" value="Unassembled WGS sequence"/>
</dbReference>
<proteinExistence type="predicted"/>
<name>A0A9P7E225_9AGAM</name>
<reference evidence="2" key="1">
    <citation type="journal article" date="2020" name="New Phytol.">
        <title>Comparative genomics reveals dynamic genome evolution in host specialist ectomycorrhizal fungi.</title>
        <authorList>
            <person name="Lofgren L.A."/>
            <person name="Nguyen N.H."/>
            <person name="Vilgalys R."/>
            <person name="Ruytinx J."/>
            <person name="Liao H.L."/>
            <person name="Branco S."/>
            <person name="Kuo A."/>
            <person name="LaButti K."/>
            <person name="Lipzen A."/>
            <person name="Andreopoulos W."/>
            <person name="Pangilinan J."/>
            <person name="Riley R."/>
            <person name="Hundley H."/>
            <person name="Na H."/>
            <person name="Barry K."/>
            <person name="Grigoriev I.V."/>
            <person name="Stajich J.E."/>
            <person name="Kennedy P.G."/>
        </authorList>
    </citation>
    <scope>NUCLEOTIDE SEQUENCE</scope>
    <source>
        <strain evidence="2">MN1</strain>
    </source>
</reference>
<protein>
    <recommendedName>
        <fullName evidence="1">Ricin B lectin domain-containing protein</fullName>
    </recommendedName>
</protein>
<dbReference type="SUPFAM" id="SSF50370">
    <property type="entry name" value="Ricin B-like lectins"/>
    <property type="match status" value="1"/>
</dbReference>
<dbReference type="InterPro" id="IPR035992">
    <property type="entry name" value="Ricin_B-like_lectins"/>
</dbReference>
<accession>A0A9P7E225</accession>
<keyword evidence="3" id="KW-1185">Reference proteome</keyword>
<dbReference type="Gene3D" id="2.80.10.50">
    <property type="match status" value="1"/>
</dbReference>
<evidence type="ECO:0000259" key="1">
    <source>
        <dbReference type="Pfam" id="PF14200"/>
    </source>
</evidence>
<organism evidence="2 3">
    <name type="scientific">Suillus subaureus</name>
    <dbReference type="NCBI Taxonomy" id="48587"/>
    <lineage>
        <taxon>Eukaryota</taxon>
        <taxon>Fungi</taxon>
        <taxon>Dikarya</taxon>
        <taxon>Basidiomycota</taxon>
        <taxon>Agaricomycotina</taxon>
        <taxon>Agaricomycetes</taxon>
        <taxon>Agaricomycetidae</taxon>
        <taxon>Boletales</taxon>
        <taxon>Suillineae</taxon>
        <taxon>Suillaceae</taxon>
        <taxon>Suillus</taxon>
    </lineage>
</organism>
<dbReference type="OrthoDB" id="2131701at2759"/>
<feature type="domain" description="Ricin B lectin" evidence="1">
    <location>
        <begin position="7"/>
        <end position="74"/>
    </location>
</feature>
<evidence type="ECO:0000313" key="2">
    <source>
        <dbReference type="EMBL" id="KAG1809170.1"/>
    </source>
</evidence>
<dbReference type="AlphaFoldDB" id="A0A9P7E225"/>
<comment type="caution">
    <text evidence="2">The sequence shown here is derived from an EMBL/GenBank/DDBJ whole genome shotgun (WGS) entry which is preliminary data.</text>
</comment>
<gene>
    <name evidence="2" type="ORF">BJ212DRAFT_1484681</name>
</gene>
<dbReference type="InterPro" id="IPR000772">
    <property type="entry name" value="Ricin_B_lectin"/>
</dbReference>
<dbReference type="GeneID" id="64634860"/>
<evidence type="ECO:0000313" key="3">
    <source>
        <dbReference type="Proteomes" id="UP000807769"/>
    </source>
</evidence>
<dbReference type="RefSeq" id="XP_041189079.1">
    <property type="nucleotide sequence ID" value="XM_041340844.1"/>
</dbReference>